<protein>
    <submittedName>
        <fullName evidence="4">Factor of DNA methylation 5-like</fullName>
    </submittedName>
</protein>
<dbReference type="PANTHER" id="PTHR21596:SF53">
    <property type="entry name" value="FACTOR OF DNA METHYLATION 5-RELATED"/>
    <property type="match status" value="1"/>
</dbReference>
<dbReference type="Proteomes" id="UP000694864">
    <property type="component" value="Chromosome 9"/>
</dbReference>
<keyword evidence="3" id="KW-1185">Reference proteome</keyword>
<dbReference type="InterPro" id="IPR005379">
    <property type="entry name" value="FDM1-5/IDN2_XH"/>
</dbReference>
<dbReference type="PANTHER" id="PTHR21596">
    <property type="entry name" value="RIBONUCLEASE P SUBUNIT P38"/>
    <property type="match status" value="1"/>
</dbReference>
<feature type="domain" description="Factor of DNA methylation 1-5/IDN2" evidence="2">
    <location>
        <begin position="99"/>
        <end position="229"/>
    </location>
</feature>
<sequence length="232" mass="27345">MNGIYEKAIDNAIALETEKLQKIRMEAIEKKNQEIKRLNKEMIKKLEEERCELEGLEYTNSALLLKKRQSNDEIQEARKELIRGFRDLSCDDRSTIGVKRMGQLDKKPFIQVCKQRFTGEENIELEHDMLCWKWQRTVTDPSWYPFKRVSSGEKMKEVVDEEDDKLKTLREEWGEDVKNAVKTALEELNEFNPSGRYTVPLLWNFEQGRKATLKEGIAQMTKEVKALKRQLT</sequence>
<proteinExistence type="predicted"/>
<keyword evidence="1" id="KW-0175">Coiled coil</keyword>
<evidence type="ECO:0000256" key="1">
    <source>
        <dbReference type="SAM" id="Coils"/>
    </source>
</evidence>
<evidence type="ECO:0000313" key="4">
    <source>
        <dbReference type="RefSeq" id="XP_010429908.1"/>
    </source>
</evidence>
<feature type="coiled-coil region" evidence="1">
    <location>
        <begin position="25"/>
        <end position="80"/>
    </location>
</feature>
<dbReference type="RefSeq" id="XP_010429908.1">
    <property type="nucleotide sequence ID" value="XM_010431606.2"/>
</dbReference>
<reference evidence="3" key="1">
    <citation type="journal article" date="2014" name="Nat. Commun.">
        <title>The emerging biofuel crop Camelina sativa retains a highly undifferentiated hexaploid genome structure.</title>
        <authorList>
            <person name="Kagale S."/>
            <person name="Koh C."/>
            <person name="Nixon J."/>
            <person name="Bollina V."/>
            <person name="Clarke W.E."/>
            <person name="Tuteja R."/>
            <person name="Spillane C."/>
            <person name="Robinson S.J."/>
            <person name="Links M.G."/>
            <person name="Clarke C."/>
            <person name="Higgins E.E."/>
            <person name="Huebert T."/>
            <person name="Sharpe A.G."/>
            <person name="Parkin I.A."/>
        </authorList>
    </citation>
    <scope>NUCLEOTIDE SEQUENCE [LARGE SCALE GENOMIC DNA]</scope>
    <source>
        <strain evidence="3">cv. DH55</strain>
    </source>
</reference>
<dbReference type="GeneID" id="104714296"/>
<gene>
    <name evidence="4" type="primary">LOC104714296</name>
</gene>
<evidence type="ECO:0000259" key="2">
    <source>
        <dbReference type="Pfam" id="PF03469"/>
    </source>
</evidence>
<dbReference type="InterPro" id="IPR045177">
    <property type="entry name" value="FDM1-5/IDN2"/>
</dbReference>
<accession>A0ABM0TQX1</accession>
<name>A0ABM0TQX1_CAMSA</name>
<evidence type="ECO:0000313" key="3">
    <source>
        <dbReference type="Proteomes" id="UP000694864"/>
    </source>
</evidence>
<organism evidence="3 4">
    <name type="scientific">Camelina sativa</name>
    <name type="common">False flax</name>
    <name type="synonym">Myagrum sativum</name>
    <dbReference type="NCBI Taxonomy" id="90675"/>
    <lineage>
        <taxon>Eukaryota</taxon>
        <taxon>Viridiplantae</taxon>
        <taxon>Streptophyta</taxon>
        <taxon>Embryophyta</taxon>
        <taxon>Tracheophyta</taxon>
        <taxon>Spermatophyta</taxon>
        <taxon>Magnoliopsida</taxon>
        <taxon>eudicotyledons</taxon>
        <taxon>Gunneridae</taxon>
        <taxon>Pentapetalae</taxon>
        <taxon>rosids</taxon>
        <taxon>malvids</taxon>
        <taxon>Brassicales</taxon>
        <taxon>Brassicaceae</taxon>
        <taxon>Camelineae</taxon>
        <taxon>Camelina</taxon>
    </lineage>
</organism>
<dbReference type="Pfam" id="PF03469">
    <property type="entry name" value="XH"/>
    <property type="match status" value="1"/>
</dbReference>
<reference evidence="4" key="2">
    <citation type="submission" date="2025-08" db="UniProtKB">
        <authorList>
            <consortium name="RefSeq"/>
        </authorList>
    </citation>
    <scope>IDENTIFICATION</scope>
    <source>
        <tissue evidence="4">Leaf</tissue>
    </source>
</reference>